<keyword evidence="6 8" id="KW-1133">Transmembrane helix</keyword>
<dbReference type="Pfam" id="PF03591">
    <property type="entry name" value="AzlC"/>
    <property type="match status" value="1"/>
</dbReference>
<feature type="transmembrane region" description="Helical" evidence="8">
    <location>
        <begin position="179"/>
        <end position="205"/>
    </location>
</feature>
<dbReference type="GO" id="GO:1903785">
    <property type="term" value="P:L-valine transmembrane transport"/>
    <property type="evidence" value="ECO:0007669"/>
    <property type="project" value="TreeGrafter"/>
</dbReference>
<evidence type="ECO:0000256" key="1">
    <source>
        <dbReference type="ARBA" id="ARBA00004651"/>
    </source>
</evidence>
<feature type="transmembrane region" description="Helical" evidence="8">
    <location>
        <begin position="121"/>
        <end position="142"/>
    </location>
</feature>
<dbReference type="GeneID" id="15393756"/>
<dbReference type="Proteomes" id="UP000013307">
    <property type="component" value="Chromosome"/>
</dbReference>
<dbReference type="STRING" id="387631.Asulf_02123"/>
<dbReference type="AlphaFoldDB" id="N0BEM8"/>
<evidence type="ECO:0000256" key="8">
    <source>
        <dbReference type="SAM" id="Phobius"/>
    </source>
</evidence>
<dbReference type="InterPro" id="IPR011606">
    <property type="entry name" value="Brnchd-chn_aa_trnsp_permease"/>
</dbReference>
<gene>
    <name evidence="9" type="ORF">Asulf_02123</name>
</gene>
<keyword evidence="7 8" id="KW-0472">Membrane</keyword>
<accession>N0BEM8</accession>
<dbReference type="HOGENOM" id="CLU_065777_3_1_2"/>
<feature type="transmembrane region" description="Helical" evidence="8">
    <location>
        <begin position="6"/>
        <end position="30"/>
    </location>
</feature>
<organism evidence="9 10">
    <name type="scientific">Archaeoglobus sulfaticallidus PM70-1</name>
    <dbReference type="NCBI Taxonomy" id="387631"/>
    <lineage>
        <taxon>Archaea</taxon>
        <taxon>Methanobacteriati</taxon>
        <taxon>Methanobacteriota</taxon>
        <taxon>Archaeoglobi</taxon>
        <taxon>Archaeoglobales</taxon>
        <taxon>Archaeoglobaceae</taxon>
        <taxon>Archaeoglobus</taxon>
    </lineage>
</organism>
<reference evidence="9 10" key="1">
    <citation type="journal article" date="2013" name="Genome Announc.">
        <title>Complete Genome Sequence of the Thermophilic and Facultatively Chemolithoautotrophic Sulfate Reducer Archaeoglobus sulfaticallidus Strain PM70-1T.</title>
        <authorList>
            <person name="Stokke R."/>
            <person name="Hocking W.P."/>
            <person name="Steinsbu B.O."/>
            <person name="Steen I.H."/>
        </authorList>
    </citation>
    <scope>NUCLEOTIDE SEQUENCE [LARGE SCALE GENOMIC DNA]</scope>
    <source>
        <strain evidence="9">PM70-1</strain>
    </source>
</reference>
<protein>
    <submittedName>
        <fullName evidence="9">Putative branched-chain amino acid permease (Azaleucine resistance)</fullName>
    </submittedName>
</protein>
<comment type="subcellular location">
    <subcellularLocation>
        <location evidence="1">Cell membrane</location>
        <topology evidence="1">Multi-pass membrane protein</topology>
    </subcellularLocation>
</comment>
<dbReference type="RefSeq" id="WP_015591675.1">
    <property type="nucleotide sequence ID" value="NC_021169.1"/>
</dbReference>
<evidence type="ECO:0000256" key="2">
    <source>
        <dbReference type="ARBA" id="ARBA00010735"/>
    </source>
</evidence>
<dbReference type="OrthoDB" id="51586at2157"/>
<evidence type="ECO:0000256" key="6">
    <source>
        <dbReference type="ARBA" id="ARBA00022989"/>
    </source>
</evidence>
<keyword evidence="10" id="KW-1185">Reference proteome</keyword>
<comment type="similarity">
    <text evidence="2">Belongs to the AzlC family.</text>
</comment>
<keyword evidence="4" id="KW-1003">Cell membrane</keyword>
<dbReference type="KEGG" id="ast:Asulf_02123"/>
<sequence length="210" mass="22861">MFRKGLIASIPIVIGYVPVAMTFGIIALALGFSKVETLLTSALVFAGASQFALISLMPYSFVNAVFIPIFLNLRHIVYGYIVSQNFEIKKPCITAFGLTDEVFARSLTAPRDERFLWGLELGSYSAWVLGTAIGIVGGAFLISNKTLTPSLVFSLTALFLVLLIPNLKKYRLSAIMGGLIALIFHYFGYSSIGILLAGVVSPLIAMRLRR</sequence>
<dbReference type="EMBL" id="CP005290">
    <property type="protein sequence ID" value="AGK62079.1"/>
    <property type="molecule type" value="Genomic_DNA"/>
</dbReference>
<evidence type="ECO:0000256" key="7">
    <source>
        <dbReference type="ARBA" id="ARBA00023136"/>
    </source>
</evidence>
<dbReference type="PANTHER" id="PTHR34979:SF1">
    <property type="entry name" value="INNER MEMBRANE PROTEIN YGAZ"/>
    <property type="match status" value="1"/>
</dbReference>
<evidence type="ECO:0000313" key="10">
    <source>
        <dbReference type="Proteomes" id="UP000013307"/>
    </source>
</evidence>
<dbReference type="GO" id="GO:0005886">
    <property type="term" value="C:plasma membrane"/>
    <property type="evidence" value="ECO:0007669"/>
    <property type="project" value="UniProtKB-SubCell"/>
</dbReference>
<evidence type="ECO:0000256" key="3">
    <source>
        <dbReference type="ARBA" id="ARBA00022448"/>
    </source>
</evidence>
<keyword evidence="3" id="KW-0813">Transport</keyword>
<dbReference type="eggNOG" id="arCOG04452">
    <property type="taxonomic scope" value="Archaea"/>
</dbReference>
<evidence type="ECO:0000256" key="4">
    <source>
        <dbReference type="ARBA" id="ARBA00022475"/>
    </source>
</evidence>
<feature type="transmembrane region" description="Helical" evidence="8">
    <location>
        <begin position="148"/>
        <end position="167"/>
    </location>
</feature>
<evidence type="ECO:0000313" key="9">
    <source>
        <dbReference type="EMBL" id="AGK62079.1"/>
    </source>
</evidence>
<feature type="transmembrane region" description="Helical" evidence="8">
    <location>
        <begin position="37"/>
        <end position="55"/>
    </location>
</feature>
<name>N0BEM8_9EURY</name>
<proteinExistence type="inferred from homology"/>
<dbReference type="PANTHER" id="PTHR34979">
    <property type="entry name" value="INNER MEMBRANE PROTEIN YGAZ"/>
    <property type="match status" value="1"/>
</dbReference>
<keyword evidence="5 8" id="KW-0812">Transmembrane</keyword>
<evidence type="ECO:0000256" key="5">
    <source>
        <dbReference type="ARBA" id="ARBA00022692"/>
    </source>
</evidence>